<protein>
    <recommendedName>
        <fullName evidence="2">Cullin N-terminal domain-containing protein</fullName>
    </recommendedName>
</protein>
<sequence length="246" mass="28403">MAEGTAPAEGQRMPDASDIEALRAFLMNGVASIHQNPEAKMTPSTYMDLYTAVSKLIVGKKFEDGELLGKDIYNDVSKFLAEHLESVKFKIICEDESLRLGTYFAEWDRYVSSATKVDRILNLLNRHYILRHTSEGRKGFYPIRLLHFVKWRTEVWEELDDWIIICVQRAVEKKEENVGRVYDMIRDFQERRVDSHSISWKESISKSFHLPFVFEVEKLEREVDEIAAGLGNNSSHCVNNLAAARQ</sequence>
<evidence type="ECO:0000313" key="3">
    <source>
        <dbReference type="EMBL" id="CEI63232.1"/>
    </source>
</evidence>
<name>A0A2L2SYT9_9HYPO</name>
<dbReference type="Proteomes" id="UP000245910">
    <property type="component" value="Chromosome II"/>
</dbReference>
<dbReference type="SUPFAM" id="SSF74788">
    <property type="entry name" value="Cullin repeat-like"/>
    <property type="match status" value="1"/>
</dbReference>
<dbReference type="Pfam" id="PF00888">
    <property type="entry name" value="Cullin"/>
    <property type="match status" value="1"/>
</dbReference>
<evidence type="ECO:0000256" key="1">
    <source>
        <dbReference type="ARBA" id="ARBA00006019"/>
    </source>
</evidence>
<dbReference type="STRING" id="56646.A0A2L2SYT9"/>
<dbReference type="GO" id="GO:0031625">
    <property type="term" value="F:ubiquitin protein ligase binding"/>
    <property type="evidence" value="ECO:0007669"/>
    <property type="project" value="InterPro"/>
</dbReference>
<evidence type="ECO:0000259" key="2">
    <source>
        <dbReference type="Pfam" id="PF00888"/>
    </source>
</evidence>
<comment type="similarity">
    <text evidence="1">Belongs to the cullin family.</text>
</comment>
<dbReference type="Gene3D" id="1.20.1310.10">
    <property type="entry name" value="Cullin Repeats"/>
    <property type="match status" value="1"/>
</dbReference>
<proteinExistence type="inferred from homology"/>
<accession>A0A2L2SYT9</accession>
<dbReference type="OrthoDB" id="10004225at2759"/>
<dbReference type="EMBL" id="LN649230">
    <property type="protein sequence ID" value="CEI63232.1"/>
    <property type="molecule type" value="Genomic_DNA"/>
</dbReference>
<dbReference type="AlphaFoldDB" id="A0A2L2SYT9"/>
<feature type="domain" description="Cullin N-terminal" evidence="2">
    <location>
        <begin position="25"/>
        <end position="177"/>
    </location>
</feature>
<dbReference type="InterPro" id="IPR001373">
    <property type="entry name" value="Cullin_N"/>
</dbReference>
<dbReference type="GO" id="GO:0006511">
    <property type="term" value="P:ubiquitin-dependent protein catabolic process"/>
    <property type="evidence" value="ECO:0007669"/>
    <property type="project" value="InterPro"/>
</dbReference>
<keyword evidence="4" id="KW-1185">Reference proteome</keyword>
<organism evidence="3 4">
    <name type="scientific">Fusarium venenatum</name>
    <dbReference type="NCBI Taxonomy" id="56646"/>
    <lineage>
        <taxon>Eukaryota</taxon>
        <taxon>Fungi</taxon>
        <taxon>Dikarya</taxon>
        <taxon>Ascomycota</taxon>
        <taxon>Pezizomycotina</taxon>
        <taxon>Sordariomycetes</taxon>
        <taxon>Hypocreomycetidae</taxon>
        <taxon>Hypocreales</taxon>
        <taxon>Nectriaceae</taxon>
        <taxon>Fusarium</taxon>
    </lineage>
</organism>
<reference evidence="4" key="1">
    <citation type="submission" date="2014-10" db="EMBL/GenBank/DDBJ databases">
        <authorList>
            <person name="King R."/>
        </authorList>
    </citation>
    <scope>NUCLEOTIDE SEQUENCE [LARGE SCALE GENOMIC DNA]</scope>
    <source>
        <strain evidence="4">A3/5</strain>
    </source>
</reference>
<evidence type="ECO:0000313" key="4">
    <source>
        <dbReference type="Proteomes" id="UP000245910"/>
    </source>
</evidence>
<dbReference type="InterPro" id="IPR016159">
    <property type="entry name" value="Cullin_repeat-like_dom_sf"/>
</dbReference>